<sequence length="403" mass="44449">MQRYQSGAALLAAAALLTTAGTAHAVDPMPLNQDGPFEFIPTIKVSQGYDDNVNESADGDEESSNVTKVAPSFLLRAQEQANRYQLRYTPSFQRYSHDSDENRVNHNAAATAQLTLDSRNRLGLGLTANRNQSTPGDSEGDPDEGDINERLAFNGDYTFGARGAQGQIELDGGYVWNRYANNLTGTANNQSEEYDSPRFGARFLWRASPKTQLFVEGRYADFNYTWSESRLDSENLSASVGARWQATAKTSGSFQVGRQEKSFDDATKSDEDVNSWQAQVTWSPETYSSVTLATANTLEEGSEASAGKSRENAVEQTTYSINWDYAWSGRVNTNLGYSLLEEDSVGGNLDGQSEETDTVTAGVSYSFRRWLDFGFETRFKDNSADVGDGYDRNTYFLTATLSL</sequence>
<dbReference type="InterPro" id="IPR018759">
    <property type="entry name" value="BBP2_2"/>
</dbReference>
<reference evidence="3 4" key="1">
    <citation type="submission" date="2019-02" db="EMBL/GenBank/DDBJ databases">
        <title>Genomic Encyclopedia of Type Strains, Phase IV (KMG-IV): sequencing the most valuable type-strain genomes for metagenomic binning, comparative biology and taxonomic classification.</title>
        <authorList>
            <person name="Goeker M."/>
        </authorList>
    </citation>
    <scope>NUCLEOTIDE SEQUENCE [LARGE SCALE GENOMIC DNA]</scope>
    <source>
        <strain evidence="3 4">DSM 21056</strain>
    </source>
</reference>
<keyword evidence="4" id="KW-1185">Reference proteome</keyword>
<gene>
    <name evidence="3" type="ORF">EV698_1365</name>
</gene>
<accession>A0A4Q8D154</accession>
<dbReference type="RefSeq" id="WP_165385742.1">
    <property type="nucleotide sequence ID" value="NZ_SHLI01000001.1"/>
</dbReference>
<dbReference type="Proteomes" id="UP000292298">
    <property type="component" value="Unassembled WGS sequence"/>
</dbReference>
<proteinExistence type="predicted"/>
<keyword evidence="2" id="KW-0732">Signal</keyword>
<evidence type="ECO:0000313" key="3">
    <source>
        <dbReference type="EMBL" id="RZU99086.1"/>
    </source>
</evidence>
<protein>
    <submittedName>
        <fullName evidence="3">Uncharacterized protein (PEP-CTERM system associated)</fullName>
    </submittedName>
</protein>
<dbReference type="SUPFAM" id="SSF56935">
    <property type="entry name" value="Porins"/>
    <property type="match status" value="1"/>
</dbReference>
<name>A0A4Q8D154_9GAMM</name>
<dbReference type="AlphaFoldDB" id="A0A4Q8D154"/>
<organism evidence="3 4">
    <name type="scientific">Spiribacter vilamensis</name>
    <dbReference type="NCBI Taxonomy" id="531306"/>
    <lineage>
        <taxon>Bacteria</taxon>
        <taxon>Pseudomonadati</taxon>
        <taxon>Pseudomonadota</taxon>
        <taxon>Gammaproteobacteria</taxon>
        <taxon>Chromatiales</taxon>
        <taxon>Ectothiorhodospiraceae</taxon>
        <taxon>Spiribacter</taxon>
    </lineage>
</organism>
<comment type="caution">
    <text evidence="3">The sequence shown here is derived from an EMBL/GenBank/DDBJ whole genome shotgun (WGS) entry which is preliminary data.</text>
</comment>
<evidence type="ECO:0000256" key="1">
    <source>
        <dbReference type="SAM" id="MobiDB-lite"/>
    </source>
</evidence>
<evidence type="ECO:0000313" key="4">
    <source>
        <dbReference type="Proteomes" id="UP000292298"/>
    </source>
</evidence>
<feature type="signal peptide" evidence="2">
    <location>
        <begin position="1"/>
        <end position="25"/>
    </location>
</feature>
<feature type="region of interest" description="Disordered" evidence="1">
    <location>
        <begin position="126"/>
        <end position="148"/>
    </location>
</feature>
<feature type="chain" id="PRO_5020706883" evidence="2">
    <location>
        <begin position="26"/>
        <end position="403"/>
    </location>
</feature>
<dbReference type="Pfam" id="PF10082">
    <property type="entry name" value="BBP2_2"/>
    <property type="match status" value="1"/>
</dbReference>
<dbReference type="EMBL" id="SHLI01000001">
    <property type="protein sequence ID" value="RZU99086.1"/>
    <property type="molecule type" value="Genomic_DNA"/>
</dbReference>
<evidence type="ECO:0000256" key="2">
    <source>
        <dbReference type="SAM" id="SignalP"/>
    </source>
</evidence>